<keyword evidence="2 3" id="KW-0813">Transport</keyword>
<evidence type="ECO:0000313" key="6">
    <source>
        <dbReference type="EMBL" id="GMN42106.1"/>
    </source>
</evidence>
<comment type="function">
    <text evidence="3">Component of the exocyst complex.</text>
</comment>
<protein>
    <recommendedName>
        <fullName evidence="3">Exocyst subunit Exo70 family protein</fullName>
    </recommendedName>
</protein>
<dbReference type="GO" id="GO:0000145">
    <property type="term" value="C:exocyst"/>
    <property type="evidence" value="ECO:0007669"/>
    <property type="project" value="InterPro"/>
</dbReference>
<evidence type="ECO:0000256" key="4">
    <source>
        <dbReference type="SAM" id="Coils"/>
    </source>
</evidence>
<dbReference type="SUPFAM" id="SSF74788">
    <property type="entry name" value="Cullin repeat-like"/>
    <property type="match status" value="1"/>
</dbReference>
<evidence type="ECO:0000256" key="1">
    <source>
        <dbReference type="ARBA" id="ARBA00006756"/>
    </source>
</evidence>
<keyword evidence="3" id="KW-0268">Exocytosis</keyword>
<evidence type="ECO:0000256" key="3">
    <source>
        <dbReference type="RuleBase" id="RU365026"/>
    </source>
</evidence>
<dbReference type="PANTHER" id="PTHR12542:SF49">
    <property type="entry name" value="EXOCYST SUBUNIT EXO70 FAMILY PROTEIN"/>
    <property type="match status" value="1"/>
</dbReference>
<comment type="caution">
    <text evidence="6">The sequence shown here is derived from an EMBL/GenBank/DDBJ whole genome shotgun (WGS) entry which is preliminary data.</text>
</comment>
<name>A0AA88ADV8_FICCA</name>
<dbReference type="Proteomes" id="UP001187192">
    <property type="component" value="Unassembled WGS sequence"/>
</dbReference>
<dbReference type="Gene3D" id="1.20.1280.170">
    <property type="entry name" value="Exocyst complex component Exo70"/>
    <property type="match status" value="1"/>
</dbReference>
<evidence type="ECO:0000256" key="2">
    <source>
        <dbReference type="ARBA" id="ARBA00022448"/>
    </source>
</evidence>
<comment type="similarity">
    <text evidence="1 3">Belongs to the EXO70 family.</text>
</comment>
<dbReference type="GO" id="GO:0005546">
    <property type="term" value="F:phosphatidylinositol-4,5-bisphosphate binding"/>
    <property type="evidence" value="ECO:0007669"/>
    <property type="project" value="InterPro"/>
</dbReference>
<accession>A0AA88ADV8</accession>
<keyword evidence="7" id="KW-1185">Reference proteome</keyword>
<dbReference type="GO" id="GO:0015031">
    <property type="term" value="P:protein transport"/>
    <property type="evidence" value="ECO:0007669"/>
    <property type="project" value="UniProtKB-KW"/>
</dbReference>
<dbReference type="InterPro" id="IPR004140">
    <property type="entry name" value="Exo70"/>
</dbReference>
<dbReference type="Pfam" id="PF20669">
    <property type="entry name" value="Exo70_N"/>
    <property type="match status" value="1"/>
</dbReference>
<evidence type="ECO:0000259" key="5">
    <source>
        <dbReference type="Pfam" id="PF03081"/>
    </source>
</evidence>
<reference evidence="6" key="1">
    <citation type="submission" date="2023-07" db="EMBL/GenBank/DDBJ databases">
        <title>draft genome sequence of fig (Ficus carica).</title>
        <authorList>
            <person name="Takahashi T."/>
            <person name="Nishimura K."/>
        </authorList>
    </citation>
    <scope>NUCLEOTIDE SEQUENCE</scope>
</reference>
<feature type="domain" description="Exocyst complex subunit Exo70 C-terminal" evidence="5">
    <location>
        <begin position="322"/>
        <end position="684"/>
    </location>
</feature>
<proteinExistence type="inferred from homology"/>
<keyword evidence="3" id="KW-0653">Protein transport</keyword>
<dbReference type="Pfam" id="PF03081">
    <property type="entry name" value="Exo70_C"/>
    <property type="match status" value="1"/>
</dbReference>
<dbReference type="InterPro" id="IPR016159">
    <property type="entry name" value="Cullin_repeat-like_dom_sf"/>
</dbReference>
<evidence type="ECO:0000313" key="7">
    <source>
        <dbReference type="Proteomes" id="UP001187192"/>
    </source>
</evidence>
<organism evidence="6 7">
    <name type="scientific">Ficus carica</name>
    <name type="common">Common fig</name>
    <dbReference type="NCBI Taxonomy" id="3494"/>
    <lineage>
        <taxon>Eukaryota</taxon>
        <taxon>Viridiplantae</taxon>
        <taxon>Streptophyta</taxon>
        <taxon>Embryophyta</taxon>
        <taxon>Tracheophyta</taxon>
        <taxon>Spermatophyta</taxon>
        <taxon>Magnoliopsida</taxon>
        <taxon>eudicotyledons</taxon>
        <taxon>Gunneridae</taxon>
        <taxon>Pentapetalae</taxon>
        <taxon>rosids</taxon>
        <taxon>fabids</taxon>
        <taxon>Rosales</taxon>
        <taxon>Moraceae</taxon>
        <taxon>Ficeae</taxon>
        <taxon>Ficus</taxon>
    </lineage>
</organism>
<dbReference type="PANTHER" id="PTHR12542">
    <property type="entry name" value="EXOCYST COMPLEX PROTEIN EXO70"/>
    <property type="match status" value="1"/>
</dbReference>
<dbReference type="EMBL" id="BTGU01000014">
    <property type="protein sequence ID" value="GMN42106.1"/>
    <property type="molecule type" value="Genomic_DNA"/>
</dbReference>
<dbReference type="AlphaFoldDB" id="A0AA88ADV8"/>
<dbReference type="InterPro" id="IPR046364">
    <property type="entry name" value="Exo70_C"/>
</dbReference>
<dbReference type="GO" id="GO:0006887">
    <property type="term" value="P:exocytosis"/>
    <property type="evidence" value="ECO:0007669"/>
    <property type="project" value="UniProtKB-KW"/>
</dbReference>
<gene>
    <name evidence="6" type="ORF">TIFTF001_011311</name>
</gene>
<keyword evidence="4" id="KW-0175">Coiled coil</keyword>
<feature type="coiled-coil region" evidence="4">
    <location>
        <begin position="47"/>
        <end position="74"/>
    </location>
</feature>
<sequence length="699" mass="79855">MVLSLSFCNSPGSVLVPIPTQLRLLRIAFNCWAEIPRRTTLASLWELNAFEDLIAAAKQIARALRSKKNLSEEERKILVDLGTQLSSISTTSERKGERVCEIESQLDVVQEKVMSWESDLNMIWDAGLDEAFEYLNAADEARKLTESLESLCLDKGDSDGNGDDDDDNGYVKAYELQRRAYDVLQTAMDRLEEEFRHMLVQNRQPFEPEHVSFRSSEEETLDEGSINSYGDDSFEESLYRDSLSRVSEEFLIDLIHPDVIPELRSIANLMFNSKYDRECVQAYTSLRKDALDECLFILEMEKLSIEDVLRTEWNTLNSKIRRWIRAMKIFVRVYLPSEKWLCDQIFAELGPTSLVCFVESSKTSILQLLNFGEAMSVGPQQPEKLFRILDMYEVLVDLIPDIEALYFGEAGSAITTEFHEVLGRLGDCVRATFVQFQNAIVSNHSNNPISGGGIHPLNRYVMNYIRTLTDYGETINSLSKDHDEGNHIAALSPDASPTTNEDDKHVVSPMAQYFVSVAAALERNLEAKSKLYKDVSLQHLFLMNNVHYMAQKVRGSELRSIFGSEWIKKRNGKFQQHAMDYQRATWGSILALFKDEGIQNPSSNSISKVLLKETLRSFYLAFEEIYRTQTAWTIPDIELREDLRISASLQVIQSYRTFAGRHSTHISDKSIKYSADDLENFLLDLFEGSPKSLHNPSRR</sequence>